<keyword evidence="4" id="KW-1185">Reference proteome</keyword>
<name>A0A284RBR5_ARMOS</name>
<dbReference type="PANTHER" id="PTHR43695">
    <property type="entry name" value="PUTATIVE (AFU_ORTHOLOGUE AFUA_2G17250)-RELATED"/>
    <property type="match status" value="1"/>
</dbReference>
<evidence type="ECO:0000313" key="4">
    <source>
        <dbReference type="Proteomes" id="UP000219338"/>
    </source>
</evidence>
<dbReference type="STRING" id="47428.A0A284RBR5"/>
<dbReference type="Gene3D" id="3.40.50.1110">
    <property type="entry name" value="SGNH hydrolase"/>
    <property type="match status" value="1"/>
</dbReference>
<sequence>MAKGGGGSGTDGWGQYLGQYLSVTVVNKAIAGRSARSYTDEGRFTTLVDTVSSGDYVVIEFGHNDGSSGTVDNGRQDAYGDDYDTTATVTNSTGASIVIHTFPYYIQNAVTALQAKGAIPIISAQTPSNDWDDGVITDPPRFVAYANTAATRTGVKYINHYAYVAQAYEALGETVVDDYYPLDHTHTSVEGANVVAEAFVRGLICSSSGLAAYVNSAGQAVPNVLSYPEFTIVIDNYNRTLIVPSPMQARSGTHLTQAQAEALLIPAGITAYSSGGCTDKTRSTCTSYDGILSGTVNGVITLKKASGSSSLVITGGTETGHASGTYSHANGYKVDVRHATVVDNYIKSTFTRIADRGDGYPQRKAASGNIYCDEGTHWDITYY</sequence>
<dbReference type="AlphaFoldDB" id="A0A284RBR5"/>
<organism evidence="3 4">
    <name type="scientific">Armillaria ostoyae</name>
    <name type="common">Armillaria root rot fungus</name>
    <dbReference type="NCBI Taxonomy" id="47428"/>
    <lineage>
        <taxon>Eukaryota</taxon>
        <taxon>Fungi</taxon>
        <taxon>Dikarya</taxon>
        <taxon>Basidiomycota</taxon>
        <taxon>Agaricomycotina</taxon>
        <taxon>Agaricomycetes</taxon>
        <taxon>Agaricomycetidae</taxon>
        <taxon>Agaricales</taxon>
        <taxon>Marasmiineae</taxon>
        <taxon>Physalacriaceae</taxon>
        <taxon>Armillaria</taxon>
    </lineage>
</organism>
<dbReference type="EMBL" id="FUEG01000006">
    <property type="protein sequence ID" value="SJL06175.1"/>
    <property type="molecule type" value="Genomic_DNA"/>
</dbReference>
<accession>A0A284RBR5</accession>
<evidence type="ECO:0000313" key="3">
    <source>
        <dbReference type="EMBL" id="SJL06175.1"/>
    </source>
</evidence>
<dbReference type="InterPro" id="IPR037459">
    <property type="entry name" value="RhgT-like"/>
</dbReference>
<dbReference type="GO" id="GO:0016788">
    <property type="term" value="F:hydrolase activity, acting on ester bonds"/>
    <property type="evidence" value="ECO:0007669"/>
    <property type="project" value="InterPro"/>
</dbReference>
<dbReference type="PANTHER" id="PTHR43695:SF1">
    <property type="entry name" value="RHAMNOGALACTURONAN ACETYLESTERASE"/>
    <property type="match status" value="1"/>
</dbReference>
<dbReference type="SUPFAM" id="SSF52266">
    <property type="entry name" value="SGNH hydrolase"/>
    <property type="match status" value="1"/>
</dbReference>
<proteinExistence type="inferred from homology"/>
<dbReference type="Pfam" id="PF00657">
    <property type="entry name" value="Lipase_GDSL"/>
    <property type="match status" value="1"/>
</dbReference>
<dbReference type="InterPro" id="IPR036514">
    <property type="entry name" value="SGNH_hydro_sf"/>
</dbReference>
<keyword evidence="2" id="KW-0378">Hydrolase</keyword>
<gene>
    <name evidence="3" type="ORF">ARMOST_09511</name>
</gene>
<evidence type="ECO:0000256" key="1">
    <source>
        <dbReference type="ARBA" id="ARBA00008668"/>
    </source>
</evidence>
<protein>
    <submittedName>
        <fullName evidence="3">Uncharacterized protein</fullName>
    </submittedName>
</protein>
<comment type="similarity">
    <text evidence="1">Belongs to the 'GDSL' lipolytic enzyme family.</text>
</comment>
<dbReference type="Proteomes" id="UP000219338">
    <property type="component" value="Unassembled WGS sequence"/>
</dbReference>
<dbReference type="InterPro" id="IPR001087">
    <property type="entry name" value="GDSL"/>
</dbReference>
<dbReference type="OrthoDB" id="2141316at2759"/>
<evidence type="ECO:0000256" key="2">
    <source>
        <dbReference type="ARBA" id="ARBA00022801"/>
    </source>
</evidence>
<reference evidence="4" key="1">
    <citation type="journal article" date="2017" name="Nat. Ecol. Evol.">
        <title>Genome expansion and lineage-specific genetic innovations in the forest pathogenic fungi Armillaria.</title>
        <authorList>
            <person name="Sipos G."/>
            <person name="Prasanna A.N."/>
            <person name="Walter M.C."/>
            <person name="O'Connor E."/>
            <person name="Balint B."/>
            <person name="Krizsan K."/>
            <person name="Kiss B."/>
            <person name="Hess J."/>
            <person name="Varga T."/>
            <person name="Slot J."/>
            <person name="Riley R."/>
            <person name="Boka B."/>
            <person name="Rigling D."/>
            <person name="Barry K."/>
            <person name="Lee J."/>
            <person name="Mihaltcheva S."/>
            <person name="LaButti K."/>
            <person name="Lipzen A."/>
            <person name="Waldron R."/>
            <person name="Moloney N.M."/>
            <person name="Sperisen C."/>
            <person name="Kredics L."/>
            <person name="Vagvoelgyi C."/>
            <person name="Patrignani A."/>
            <person name="Fitzpatrick D."/>
            <person name="Nagy I."/>
            <person name="Doyle S."/>
            <person name="Anderson J.B."/>
            <person name="Grigoriev I.V."/>
            <person name="Gueldener U."/>
            <person name="Muensterkoetter M."/>
            <person name="Nagy L.G."/>
        </authorList>
    </citation>
    <scope>NUCLEOTIDE SEQUENCE [LARGE SCALE GENOMIC DNA]</scope>
    <source>
        <strain evidence="4">C18/9</strain>
    </source>
</reference>
<dbReference type="OMA" id="YPEFTIV"/>